<reference evidence="12" key="1">
    <citation type="journal article" date="2010" name="Nature">
        <title>The Amphimedon queenslandica genome and the evolution of animal complexity.</title>
        <authorList>
            <person name="Srivastava M."/>
            <person name="Simakov O."/>
            <person name="Chapman J."/>
            <person name="Fahey B."/>
            <person name="Gauthier M.E."/>
            <person name="Mitros T."/>
            <person name="Richards G.S."/>
            <person name="Conaco C."/>
            <person name="Dacre M."/>
            <person name="Hellsten U."/>
            <person name="Larroux C."/>
            <person name="Putnam N.H."/>
            <person name="Stanke M."/>
            <person name="Adamska M."/>
            <person name="Darling A."/>
            <person name="Degnan S.M."/>
            <person name="Oakley T.H."/>
            <person name="Plachetzki D.C."/>
            <person name="Zhai Y."/>
            <person name="Adamski M."/>
            <person name="Calcino A."/>
            <person name="Cummins S.F."/>
            <person name="Goodstein D.M."/>
            <person name="Harris C."/>
            <person name="Jackson D.J."/>
            <person name="Leys S.P."/>
            <person name="Shu S."/>
            <person name="Woodcroft B.J."/>
            <person name="Vervoort M."/>
            <person name="Kosik K.S."/>
            <person name="Manning G."/>
            <person name="Degnan B.M."/>
            <person name="Rokhsar D.S."/>
        </authorList>
    </citation>
    <scope>NUCLEOTIDE SEQUENCE [LARGE SCALE GENOMIC DNA]</scope>
</reference>
<dbReference type="SUPFAM" id="SSF57903">
    <property type="entry name" value="FYVE/PHD zinc finger"/>
    <property type="match status" value="1"/>
</dbReference>
<evidence type="ECO:0000313" key="12">
    <source>
        <dbReference type="Proteomes" id="UP000007879"/>
    </source>
</evidence>
<dbReference type="Proteomes" id="UP000007879">
    <property type="component" value="Unassembled WGS sequence"/>
</dbReference>
<comment type="function">
    <text evidence="7">Involved in signal transduction through the Wnt pathway.</text>
</comment>
<dbReference type="GO" id="GO:0016055">
    <property type="term" value="P:Wnt signaling pathway"/>
    <property type="evidence" value="ECO:0007669"/>
    <property type="project" value="UniProtKB-KW"/>
</dbReference>
<dbReference type="Gene3D" id="3.30.40.10">
    <property type="entry name" value="Zinc/RING finger domain, C3HC4 (zinc finger)"/>
    <property type="match status" value="1"/>
</dbReference>
<dbReference type="Pfam" id="PF00628">
    <property type="entry name" value="PHD"/>
    <property type="match status" value="1"/>
</dbReference>
<feature type="domain" description="PHD-type" evidence="10">
    <location>
        <begin position="25"/>
        <end position="83"/>
    </location>
</feature>
<evidence type="ECO:0000256" key="3">
    <source>
        <dbReference type="ARBA" id="ARBA00022723"/>
    </source>
</evidence>
<dbReference type="FunFam" id="3.30.40.10:FF:000107">
    <property type="entry name" value="pygopus homolog 1"/>
    <property type="match status" value="1"/>
</dbReference>
<sequence length="95" mass="10779">MSDNSEVEEEEDEELTPSPPPPLKDFPCGICFEEVKDEDEGILCESGCDKWYHRQCAGMSKNAYDLLTREDSAEWACDTCIKKNNIPMTKMVPIT</sequence>
<evidence type="ECO:0000256" key="4">
    <source>
        <dbReference type="ARBA" id="ARBA00022771"/>
    </source>
</evidence>
<accession>A0A1X7V8K9</accession>
<dbReference type="InterPro" id="IPR052475">
    <property type="entry name" value="Wnt_Signal_Transd_Protein"/>
</dbReference>
<dbReference type="InterPro" id="IPR019786">
    <property type="entry name" value="Zinc_finger_PHD-type_CS"/>
</dbReference>
<gene>
    <name evidence="11" type="primary">100636321</name>
</gene>
<organism evidence="11">
    <name type="scientific">Amphimedon queenslandica</name>
    <name type="common">Sponge</name>
    <dbReference type="NCBI Taxonomy" id="400682"/>
    <lineage>
        <taxon>Eukaryota</taxon>
        <taxon>Metazoa</taxon>
        <taxon>Porifera</taxon>
        <taxon>Demospongiae</taxon>
        <taxon>Heteroscleromorpha</taxon>
        <taxon>Haplosclerida</taxon>
        <taxon>Niphatidae</taxon>
        <taxon>Amphimedon</taxon>
    </lineage>
</organism>
<evidence type="ECO:0000256" key="8">
    <source>
        <dbReference type="PROSITE-ProRule" id="PRU00146"/>
    </source>
</evidence>
<keyword evidence="12" id="KW-1185">Reference proteome</keyword>
<dbReference type="PROSITE" id="PS50016">
    <property type="entry name" value="ZF_PHD_2"/>
    <property type="match status" value="1"/>
</dbReference>
<keyword evidence="5" id="KW-0862">Zinc</keyword>
<evidence type="ECO:0000256" key="5">
    <source>
        <dbReference type="ARBA" id="ARBA00022833"/>
    </source>
</evidence>
<keyword evidence="4 8" id="KW-0863">Zinc-finger</keyword>
<dbReference type="SMART" id="SM00249">
    <property type="entry name" value="PHD"/>
    <property type="match status" value="1"/>
</dbReference>
<evidence type="ECO:0000256" key="2">
    <source>
        <dbReference type="ARBA" id="ARBA00022687"/>
    </source>
</evidence>
<keyword evidence="2" id="KW-0879">Wnt signaling pathway</keyword>
<dbReference type="eggNOG" id="ENOG502RXCY">
    <property type="taxonomic scope" value="Eukaryota"/>
</dbReference>
<protein>
    <recommendedName>
        <fullName evidence="10">PHD-type domain-containing protein</fullName>
    </recommendedName>
</protein>
<dbReference type="GO" id="GO:0005634">
    <property type="term" value="C:nucleus"/>
    <property type="evidence" value="ECO:0007669"/>
    <property type="project" value="UniProtKB-SubCell"/>
</dbReference>
<dbReference type="InterPro" id="IPR001965">
    <property type="entry name" value="Znf_PHD"/>
</dbReference>
<evidence type="ECO:0000256" key="1">
    <source>
        <dbReference type="ARBA" id="ARBA00004123"/>
    </source>
</evidence>
<dbReference type="STRING" id="400682.A0A1X7V8K9"/>
<keyword evidence="6" id="KW-0539">Nucleus</keyword>
<dbReference type="AlphaFoldDB" id="A0A1X7V8K9"/>
<evidence type="ECO:0000313" key="11">
    <source>
        <dbReference type="EnsemblMetazoa" id="Aqu2.1.36114_001"/>
    </source>
</evidence>
<reference evidence="11" key="2">
    <citation type="submission" date="2017-05" db="UniProtKB">
        <authorList>
            <consortium name="EnsemblMetazoa"/>
        </authorList>
    </citation>
    <scope>IDENTIFICATION</scope>
</reference>
<dbReference type="OMA" id="REDSAEW"/>
<name>A0A1X7V8K9_AMPQE</name>
<evidence type="ECO:0000256" key="9">
    <source>
        <dbReference type="SAM" id="MobiDB-lite"/>
    </source>
</evidence>
<dbReference type="OrthoDB" id="270215at2759"/>
<dbReference type="InterPro" id="IPR011011">
    <property type="entry name" value="Znf_FYVE_PHD"/>
</dbReference>
<evidence type="ECO:0000259" key="10">
    <source>
        <dbReference type="PROSITE" id="PS50016"/>
    </source>
</evidence>
<dbReference type="KEGG" id="aqu:100636321"/>
<comment type="subcellular location">
    <subcellularLocation>
        <location evidence="1">Nucleus</location>
    </subcellularLocation>
</comment>
<evidence type="ECO:0000256" key="6">
    <source>
        <dbReference type="ARBA" id="ARBA00023242"/>
    </source>
</evidence>
<dbReference type="EnsemblMetazoa" id="XM_003385353.3">
    <property type="protein sequence ID" value="XP_003385401.1"/>
    <property type="gene ID" value="LOC100636321"/>
</dbReference>
<dbReference type="InterPro" id="IPR013083">
    <property type="entry name" value="Znf_RING/FYVE/PHD"/>
</dbReference>
<dbReference type="EnsemblMetazoa" id="Aqu2.1.36114_001">
    <property type="protein sequence ID" value="Aqu2.1.36114_001"/>
    <property type="gene ID" value="Aqu2.1.36114"/>
</dbReference>
<dbReference type="CDD" id="cd15551">
    <property type="entry name" value="PHD_PYGO"/>
    <property type="match status" value="1"/>
</dbReference>
<dbReference type="InterPro" id="IPR019787">
    <property type="entry name" value="Znf_PHD-finger"/>
</dbReference>
<evidence type="ECO:0000256" key="7">
    <source>
        <dbReference type="ARBA" id="ARBA00037400"/>
    </source>
</evidence>
<dbReference type="GO" id="GO:0008270">
    <property type="term" value="F:zinc ion binding"/>
    <property type="evidence" value="ECO:0007669"/>
    <property type="project" value="UniProtKB-KW"/>
</dbReference>
<dbReference type="PANTHER" id="PTHR23194:SF16">
    <property type="entry name" value="PROTEIN PYGOPUS"/>
    <property type="match status" value="1"/>
</dbReference>
<dbReference type="InParanoid" id="A0A1X7V8K9"/>
<dbReference type="PROSITE" id="PS01359">
    <property type="entry name" value="ZF_PHD_1"/>
    <property type="match status" value="1"/>
</dbReference>
<keyword evidence="3" id="KW-0479">Metal-binding</keyword>
<feature type="region of interest" description="Disordered" evidence="9">
    <location>
        <begin position="1"/>
        <end position="24"/>
    </location>
</feature>
<feature type="compositionally biased region" description="Acidic residues" evidence="9">
    <location>
        <begin position="1"/>
        <end position="15"/>
    </location>
</feature>
<dbReference type="PANTHER" id="PTHR23194">
    <property type="entry name" value="PYGOPUS"/>
    <property type="match status" value="1"/>
</dbReference>
<proteinExistence type="predicted"/>